<evidence type="ECO:0000313" key="1">
    <source>
        <dbReference type="EMBL" id="KAK4366446.1"/>
    </source>
</evidence>
<dbReference type="AlphaFoldDB" id="A0AAE1VJT9"/>
<comment type="caution">
    <text evidence="1">The sequence shown here is derived from an EMBL/GenBank/DDBJ whole genome shotgun (WGS) entry which is preliminary data.</text>
</comment>
<organism evidence="1 2">
    <name type="scientific">Anisodus tanguticus</name>
    <dbReference type="NCBI Taxonomy" id="243964"/>
    <lineage>
        <taxon>Eukaryota</taxon>
        <taxon>Viridiplantae</taxon>
        <taxon>Streptophyta</taxon>
        <taxon>Embryophyta</taxon>
        <taxon>Tracheophyta</taxon>
        <taxon>Spermatophyta</taxon>
        <taxon>Magnoliopsida</taxon>
        <taxon>eudicotyledons</taxon>
        <taxon>Gunneridae</taxon>
        <taxon>Pentapetalae</taxon>
        <taxon>asterids</taxon>
        <taxon>lamiids</taxon>
        <taxon>Solanales</taxon>
        <taxon>Solanaceae</taxon>
        <taxon>Solanoideae</taxon>
        <taxon>Hyoscyameae</taxon>
        <taxon>Anisodus</taxon>
    </lineage>
</organism>
<proteinExistence type="predicted"/>
<protein>
    <submittedName>
        <fullName evidence="1">Uncharacterized protein</fullName>
    </submittedName>
</protein>
<dbReference type="EMBL" id="JAVYJV010000007">
    <property type="protein sequence ID" value="KAK4366446.1"/>
    <property type="molecule type" value="Genomic_DNA"/>
</dbReference>
<reference evidence="1" key="1">
    <citation type="submission" date="2023-12" db="EMBL/GenBank/DDBJ databases">
        <title>Genome assembly of Anisodus tanguticus.</title>
        <authorList>
            <person name="Wang Y.-J."/>
        </authorList>
    </citation>
    <scope>NUCLEOTIDE SEQUENCE</scope>
    <source>
        <strain evidence="1">KB-2021</strain>
        <tissue evidence="1">Leaf</tissue>
    </source>
</reference>
<keyword evidence="2" id="KW-1185">Reference proteome</keyword>
<evidence type="ECO:0000313" key="2">
    <source>
        <dbReference type="Proteomes" id="UP001291623"/>
    </source>
</evidence>
<accession>A0AAE1VJT9</accession>
<dbReference type="Proteomes" id="UP001291623">
    <property type="component" value="Unassembled WGS sequence"/>
</dbReference>
<gene>
    <name evidence="1" type="ORF">RND71_014326</name>
</gene>
<sequence>MEEAKRRVFQLKETLINVYDMYLHRDDESLGRQARALAPHFPTTLSGIYSSLGGQLRPNTP</sequence>
<name>A0AAE1VJT9_9SOLA</name>